<dbReference type="Pfam" id="PF09490">
    <property type="entry name" value="CbtA"/>
    <property type="match status" value="1"/>
</dbReference>
<dbReference type="Proteomes" id="UP001501509">
    <property type="component" value="Unassembled WGS sequence"/>
</dbReference>
<keyword evidence="1" id="KW-0812">Transmembrane</keyword>
<keyword evidence="3" id="KW-1185">Reference proteome</keyword>
<comment type="caution">
    <text evidence="2">The sequence shown here is derived from an EMBL/GenBank/DDBJ whole genome shotgun (WGS) entry which is preliminary data.</text>
</comment>
<feature type="transmembrane region" description="Helical" evidence="1">
    <location>
        <begin position="206"/>
        <end position="226"/>
    </location>
</feature>
<dbReference type="RefSeq" id="WP_344536672.1">
    <property type="nucleotide sequence ID" value="NZ_BAAATD010000001.1"/>
</dbReference>
<reference evidence="2 3" key="1">
    <citation type="journal article" date="2019" name="Int. J. Syst. Evol. Microbiol.">
        <title>The Global Catalogue of Microorganisms (GCM) 10K type strain sequencing project: providing services to taxonomists for standard genome sequencing and annotation.</title>
        <authorList>
            <consortium name="The Broad Institute Genomics Platform"/>
            <consortium name="The Broad Institute Genome Sequencing Center for Infectious Disease"/>
            <person name="Wu L."/>
            <person name="Ma J."/>
        </authorList>
    </citation>
    <scope>NUCLEOTIDE SEQUENCE [LARGE SCALE GENOMIC DNA]</scope>
    <source>
        <strain evidence="2 3">JCM 6833</strain>
    </source>
</reference>
<dbReference type="EMBL" id="BAAATD010000001">
    <property type="protein sequence ID" value="GAA2573572.1"/>
    <property type="molecule type" value="Genomic_DNA"/>
</dbReference>
<feature type="transmembrane region" description="Helical" evidence="1">
    <location>
        <begin position="63"/>
        <end position="86"/>
    </location>
</feature>
<organism evidence="2 3">
    <name type="scientific">Actinomadura fulvescens</name>
    <dbReference type="NCBI Taxonomy" id="46160"/>
    <lineage>
        <taxon>Bacteria</taxon>
        <taxon>Bacillati</taxon>
        <taxon>Actinomycetota</taxon>
        <taxon>Actinomycetes</taxon>
        <taxon>Streptosporangiales</taxon>
        <taxon>Thermomonosporaceae</taxon>
        <taxon>Actinomadura</taxon>
    </lineage>
</organism>
<dbReference type="InterPro" id="IPR012666">
    <property type="entry name" value="CbtA_put"/>
</dbReference>
<gene>
    <name evidence="2" type="ORF">GCM10010411_01570</name>
</gene>
<evidence type="ECO:0000313" key="2">
    <source>
        <dbReference type="EMBL" id="GAA2573572.1"/>
    </source>
</evidence>
<feature type="transmembrane region" description="Helical" evidence="1">
    <location>
        <begin position="135"/>
        <end position="154"/>
    </location>
</feature>
<feature type="transmembrane region" description="Helical" evidence="1">
    <location>
        <begin position="166"/>
        <end position="186"/>
    </location>
</feature>
<evidence type="ECO:0000256" key="1">
    <source>
        <dbReference type="SAM" id="Phobius"/>
    </source>
</evidence>
<accession>A0ABN3PA11</accession>
<evidence type="ECO:0000313" key="3">
    <source>
        <dbReference type="Proteomes" id="UP001501509"/>
    </source>
</evidence>
<keyword evidence="1" id="KW-0472">Membrane</keyword>
<keyword evidence="1" id="KW-1133">Transmembrane helix</keyword>
<name>A0ABN3PA11_9ACTN</name>
<proteinExistence type="predicted"/>
<sequence>MMRTLLIRGMLAGVAAAALALMIAWIYGEPQVGHAISFEESRAAAHEHGEEVVSRTVQKTTGLITAMVFYGVAVGGLFAIAFAFAYGRIGALGARATAALVALGGFVAIVGVPFLKYPPTPPAVGNPDTIGSRTALYFGMVALGVLATTAAVIVQRRLLPRLGTWNATIAATAGFAVVVAVVYRFTPKPDAVADGFPATVLWDFRMASLGIQVVLWATLGLLFGALTERSLDQRTSTQSPHISPPGGTR</sequence>
<feature type="transmembrane region" description="Helical" evidence="1">
    <location>
        <begin position="98"/>
        <end position="115"/>
    </location>
</feature>
<protein>
    <submittedName>
        <fullName evidence="2">CbtA family protein</fullName>
    </submittedName>
</protein>